<dbReference type="Proteomes" id="UP000254808">
    <property type="component" value="Chromosome"/>
</dbReference>
<evidence type="ECO:0000259" key="1">
    <source>
        <dbReference type="Pfam" id="PF18962"/>
    </source>
</evidence>
<feature type="domain" description="Secretion system C-terminal sorting" evidence="1">
    <location>
        <begin position="846"/>
        <end position="920"/>
    </location>
</feature>
<dbReference type="OrthoDB" id="1097758at2"/>
<protein>
    <submittedName>
        <fullName evidence="2">Por secretion system C-terminal sorting domain-containing protein</fullName>
    </submittedName>
</protein>
<dbReference type="Gene3D" id="2.160.20.110">
    <property type="match status" value="1"/>
</dbReference>
<dbReference type="NCBIfam" id="TIGR04183">
    <property type="entry name" value="Por_Secre_tail"/>
    <property type="match status" value="1"/>
</dbReference>
<dbReference type="Pfam" id="PF18962">
    <property type="entry name" value="Por_Secre_tail"/>
    <property type="match status" value="1"/>
</dbReference>
<dbReference type="InterPro" id="IPR026444">
    <property type="entry name" value="Secre_tail"/>
</dbReference>
<evidence type="ECO:0000313" key="2">
    <source>
        <dbReference type="EMBL" id="AXJ00409.1"/>
    </source>
</evidence>
<accession>A0A345UIV7</accession>
<proteinExistence type="predicted"/>
<gene>
    <name evidence="2" type="ORF">CYPRO_1144</name>
</gene>
<reference evidence="2 3" key="1">
    <citation type="submission" date="2018-03" db="EMBL/GenBank/DDBJ databases">
        <title>Phenotypic and genomic properties of Cyclonatronum proteinivorum gen. nov., sp. nov., a haloalkaliphilic bacteroidete from soda lakes possessing Na+-translocating rhodopsin.</title>
        <authorList>
            <person name="Toshchakov S.V."/>
            <person name="Korzhenkov A."/>
            <person name="Samarov N.I."/>
            <person name="Kublanov I.V."/>
            <person name="Muntyan M.S."/>
            <person name="Sorokin D.Y."/>
        </authorList>
    </citation>
    <scope>NUCLEOTIDE SEQUENCE [LARGE SCALE GENOMIC DNA]</scope>
    <source>
        <strain evidence="2 3">Omega</strain>
    </source>
</reference>
<dbReference type="Gene3D" id="2.60.40.4070">
    <property type="match status" value="1"/>
</dbReference>
<sequence>MFYKPDSDSNYKRVHKKQNKQYKKMANTYKSRLKPYVAGLLALLIFSPAVAIAQFPGGDGSQNDPFQIEDAQQLSDVRNDISLGVYYKLIQDITFDGSDVWEPIGSASQPFLANFDGGGFTISGLQINDTTGGNESGLFGIIGNGGKVTNLVLSDVNINLPNAVSVGALAGGATDNATITHITVSSGTIVGFENVGGIIGRIRGGSTTFADNTSAATVIGSERVGGVAGIMRVTRIERCSSTGVVQLDAGGAGDIGGLVGFMNDVTRVRESYSSAQVIMSNSNGGLLRGAGGLVGAIVDGTTEVINTYATGTLTVDDRSMNDLSIGGLVGRMEGGKIVNSYASNIFDFDAHLLRSRTGGLIGSFSATLPISAVQSSYWNEDVSGLASRTPDAGTNRTTDQMKIRSKFVNNGWNFDTVWQNSRATSMPYLRNVSQTIIAGPEIGAISDQEAWRHLGTSLTGVTYDNLLHPIWTQGVPGSDNPGSANPNIFTYNSTTNEWVALQDMADEIPIGSGFAVYVYSADFDGQPINDQGFPKSLLVEGAKISDDIIRPINTLRNGWTFLSNSFLFPVLWEDIFAANDVRLDPVVYVYDPRVTEPSYRVWNGETGAGDLALNGFISPFQGFFVKTARSGSGNQVTLPASAQRPDRNSNLLTRNPSDFLATLNLNAKLVGQERERNLMVVFSETETSNGLALAPMDGVSYVEFAVLDEEIGTLNRMFNASSPEGTYNFPIVLRNLEFENNGWFEYSGEFNLSWSGLDDFPADWEFTLTDTQTGEVTDLRTNEIITVNTTVMQVSDSPAVEWNLSPTPVTASVTDSRFILTVVAGAPVSIGEGLESPTQITLEQNYPNPFNPTTSIRYTLNASSDVRLDVFNLMGQRVASLQDGFQQAGTHTVSFDGSQLSSGVYVYRLQAGGQTLTRKMTLVK</sequence>
<dbReference type="RefSeq" id="WP_114983686.1">
    <property type="nucleotide sequence ID" value="NZ_CP027806.1"/>
</dbReference>
<keyword evidence="3" id="KW-1185">Reference proteome</keyword>
<dbReference type="EMBL" id="CP027806">
    <property type="protein sequence ID" value="AXJ00409.1"/>
    <property type="molecule type" value="Genomic_DNA"/>
</dbReference>
<dbReference type="KEGG" id="cprv:CYPRO_1144"/>
<dbReference type="AlphaFoldDB" id="A0A345UIV7"/>
<evidence type="ECO:0000313" key="3">
    <source>
        <dbReference type="Proteomes" id="UP000254808"/>
    </source>
</evidence>
<organism evidence="2 3">
    <name type="scientific">Cyclonatronum proteinivorum</name>
    <dbReference type="NCBI Taxonomy" id="1457365"/>
    <lineage>
        <taxon>Bacteria</taxon>
        <taxon>Pseudomonadati</taxon>
        <taxon>Balneolota</taxon>
        <taxon>Balneolia</taxon>
        <taxon>Balneolales</taxon>
        <taxon>Cyclonatronaceae</taxon>
        <taxon>Cyclonatronum</taxon>
    </lineage>
</organism>
<name>A0A345UIV7_9BACT</name>